<sequence>MAASEGAFSRVIVEAPAAEASFYSLSYVAALQQCAALAYQPTLHSVTSSTGSSGVCGDDFTECVTRLRLETERRIAGQLRTTLLQQPSAAAVAQAKEKDDKVHPSTEAEVETVALGESTSGTTGGPSPRRGRVPSAAVGSNAASAKPSRRSSRQSSTGAAQRNSILSGTLSGTLTASSPGRRGSKELFSATLPATPVGAAMAVKLLREGLARAFGWPLPSSSLFAEAKHQSRQEGNGGITDSAQLKGLADILLSRRAFAQMPPAPGWTPTTGVLPQMPTSASAALYMELEDAEGQQDILLEWMEDVLIFALRQKFNAAQTQCLLLDSVLALQVLAETPKREGEAAAEAAAAEEENDAAWESRVSAALQDVLCTQTCPTVVRVIETVQQRQPVVREVPDPVQLAALEQKRQKATTQKALAALETAQAALPLVQQTFMEDVHTEVEKDATLPAFFSMTEAAAVVEFITRSTVMHRRLWRLVLVGASSTPVRQPLRPVMEVPLCVYVEDVPPVFLPPLSAFYSTKLQNEVDAQHSIYNDCAAEKESLFHTRYELPLAALGIEEATERQALLMAAKQAAAADRDAALTAQGCVHVEKAFALRLLDTVSHNARPCRGDAVSASASTQGRGGEGVPMANSTPAFAASAPDSSKRKKKSSNAAGAAKGSNSNSNVLGQLMLSADAAAAVPLPSGVVFTLADVEKRVDRITTAAESLPSPGASGAAGRGGQRRR</sequence>
<dbReference type="RefSeq" id="XP_015658821.1">
    <property type="nucleotide sequence ID" value="XM_015802377.1"/>
</dbReference>
<evidence type="ECO:0000313" key="3">
    <source>
        <dbReference type="Proteomes" id="UP000037923"/>
    </source>
</evidence>
<keyword evidence="3" id="KW-1185">Reference proteome</keyword>
<dbReference type="OMA" id="QQCARVE"/>
<name>A0A0M9G1L2_LEPPY</name>
<feature type="compositionally biased region" description="Low complexity" evidence="1">
    <location>
        <begin position="118"/>
        <end position="128"/>
    </location>
</feature>
<reference evidence="2 3" key="1">
    <citation type="submission" date="2015-07" db="EMBL/GenBank/DDBJ databases">
        <title>High-quality genome of monoxenous trypanosomatid Leptomonas pyrrhocoris.</title>
        <authorList>
            <person name="Flegontov P."/>
            <person name="Butenko A."/>
            <person name="Firsov S."/>
            <person name="Vlcek C."/>
            <person name="Logacheva M.D."/>
            <person name="Field M."/>
            <person name="Filatov D."/>
            <person name="Flegontova O."/>
            <person name="Gerasimov E."/>
            <person name="Jackson A.P."/>
            <person name="Kelly S."/>
            <person name="Opperdoes F."/>
            <person name="O'Reilly A."/>
            <person name="Votypka J."/>
            <person name="Yurchenko V."/>
            <person name="Lukes J."/>
        </authorList>
    </citation>
    <scope>NUCLEOTIDE SEQUENCE [LARGE SCALE GENOMIC DNA]</scope>
    <source>
        <strain evidence="2">H10</strain>
    </source>
</reference>
<organism evidence="2 3">
    <name type="scientific">Leptomonas pyrrhocoris</name>
    <name type="common">Firebug parasite</name>
    <dbReference type="NCBI Taxonomy" id="157538"/>
    <lineage>
        <taxon>Eukaryota</taxon>
        <taxon>Discoba</taxon>
        <taxon>Euglenozoa</taxon>
        <taxon>Kinetoplastea</taxon>
        <taxon>Metakinetoplastina</taxon>
        <taxon>Trypanosomatida</taxon>
        <taxon>Trypanosomatidae</taxon>
        <taxon>Leishmaniinae</taxon>
        <taxon>Leptomonas</taxon>
    </lineage>
</organism>
<feature type="compositionally biased region" description="Low complexity" evidence="1">
    <location>
        <begin position="653"/>
        <end position="666"/>
    </location>
</feature>
<dbReference type="Proteomes" id="UP000037923">
    <property type="component" value="Unassembled WGS sequence"/>
</dbReference>
<feature type="region of interest" description="Disordered" evidence="1">
    <location>
        <begin position="86"/>
        <end position="183"/>
    </location>
</feature>
<feature type="region of interest" description="Disordered" evidence="1">
    <location>
        <begin position="612"/>
        <end position="666"/>
    </location>
</feature>
<dbReference type="GeneID" id="26904926"/>
<proteinExistence type="predicted"/>
<feature type="compositionally biased region" description="Basic and acidic residues" evidence="1">
    <location>
        <begin position="95"/>
        <end position="106"/>
    </location>
</feature>
<gene>
    <name evidence="2" type="ORF">ABB37_04635</name>
</gene>
<dbReference type="EMBL" id="LGTL01000008">
    <property type="protein sequence ID" value="KPA80382.1"/>
    <property type="molecule type" value="Genomic_DNA"/>
</dbReference>
<protein>
    <submittedName>
        <fullName evidence="2">Uncharacterized protein</fullName>
    </submittedName>
</protein>
<comment type="caution">
    <text evidence="2">The sequence shown here is derived from an EMBL/GenBank/DDBJ whole genome shotgun (WGS) entry which is preliminary data.</text>
</comment>
<feature type="compositionally biased region" description="Gly residues" evidence="1">
    <location>
        <begin position="716"/>
        <end position="726"/>
    </location>
</feature>
<dbReference type="RefSeq" id="XP_015658822.1">
    <property type="nucleotide sequence ID" value="XM_015802378.1"/>
</dbReference>
<accession>A0A0M9G1L2</accession>
<evidence type="ECO:0000256" key="1">
    <source>
        <dbReference type="SAM" id="MobiDB-lite"/>
    </source>
</evidence>
<dbReference type="AlphaFoldDB" id="A0A0M9G1L2"/>
<feature type="compositionally biased region" description="Low complexity" evidence="1">
    <location>
        <begin position="705"/>
        <end position="715"/>
    </location>
</feature>
<dbReference type="OrthoDB" id="246474at2759"/>
<dbReference type="EMBL" id="LGTL01000008">
    <property type="protein sequence ID" value="KPA80383.1"/>
    <property type="molecule type" value="Genomic_DNA"/>
</dbReference>
<feature type="region of interest" description="Disordered" evidence="1">
    <location>
        <begin position="703"/>
        <end position="726"/>
    </location>
</feature>
<feature type="compositionally biased region" description="Low complexity" evidence="1">
    <location>
        <begin position="153"/>
        <end position="180"/>
    </location>
</feature>
<evidence type="ECO:0000313" key="2">
    <source>
        <dbReference type="EMBL" id="KPA80383.1"/>
    </source>
</evidence>
<dbReference type="VEuPathDB" id="TriTrypDB:LpyrH10_08_0840"/>